<proteinExistence type="predicted"/>
<gene>
    <name evidence="1" type="ORF">ACFFGY_06505</name>
</gene>
<evidence type="ECO:0000313" key="2">
    <source>
        <dbReference type="Proteomes" id="UP001589865"/>
    </source>
</evidence>
<evidence type="ECO:0000313" key="1">
    <source>
        <dbReference type="EMBL" id="MFC0407894.1"/>
    </source>
</evidence>
<dbReference type="Gene3D" id="1.10.260.40">
    <property type="entry name" value="lambda repressor-like DNA-binding domains"/>
    <property type="match status" value="1"/>
</dbReference>
<name>A0ABV6JQK4_9PROT</name>
<reference evidence="1 2" key="1">
    <citation type="submission" date="2024-09" db="EMBL/GenBank/DDBJ databases">
        <authorList>
            <person name="Sun Q."/>
            <person name="Mori K."/>
        </authorList>
    </citation>
    <scope>NUCLEOTIDE SEQUENCE [LARGE SCALE GENOMIC DNA]</scope>
    <source>
        <strain evidence="1 2">TBRC 5777</strain>
    </source>
</reference>
<sequence length="110" mass="12049">MEGVDWSGVHALTDAEIEAGRRADPDAVPPMTDEEIGFAKGAGVRVIRQRLALSQVMFSRTFRIPLGTLRDWEQGVSTPDATARTYLLVIQNDPKAVREALNGRDEAVEA</sequence>
<organism evidence="1 2">
    <name type="scientific">Roseomonas elaeocarpi</name>
    <dbReference type="NCBI Taxonomy" id="907779"/>
    <lineage>
        <taxon>Bacteria</taxon>
        <taxon>Pseudomonadati</taxon>
        <taxon>Pseudomonadota</taxon>
        <taxon>Alphaproteobacteria</taxon>
        <taxon>Acetobacterales</taxon>
        <taxon>Roseomonadaceae</taxon>
        <taxon>Roseomonas</taxon>
    </lineage>
</organism>
<protein>
    <submittedName>
        <fullName evidence="1">Helix-turn-helix domain-containing protein</fullName>
    </submittedName>
</protein>
<dbReference type="InterPro" id="IPR010982">
    <property type="entry name" value="Lambda_DNA-bd_dom_sf"/>
</dbReference>
<comment type="caution">
    <text evidence="1">The sequence shown here is derived from an EMBL/GenBank/DDBJ whole genome shotgun (WGS) entry which is preliminary data.</text>
</comment>
<dbReference type="SUPFAM" id="SSF47413">
    <property type="entry name" value="lambda repressor-like DNA-binding domains"/>
    <property type="match status" value="1"/>
</dbReference>
<keyword evidence="2" id="KW-1185">Reference proteome</keyword>
<dbReference type="Proteomes" id="UP001589865">
    <property type="component" value="Unassembled WGS sequence"/>
</dbReference>
<accession>A0ABV6JQK4</accession>
<dbReference type="RefSeq" id="WP_377043623.1">
    <property type="nucleotide sequence ID" value="NZ_JBHLUN010000005.1"/>
</dbReference>
<dbReference type="EMBL" id="JBHLUN010000005">
    <property type="protein sequence ID" value="MFC0407894.1"/>
    <property type="molecule type" value="Genomic_DNA"/>
</dbReference>